<gene>
    <name evidence="3" type="ORF">TCDM_07823</name>
</gene>
<keyword evidence="2" id="KW-0472">Membrane</keyword>
<feature type="compositionally biased region" description="Acidic residues" evidence="1">
    <location>
        <begin position="282"/>
        <end position="302"/>
    </location>
</feature>
<dbReference type="OrthoDB" id="250607at2759"/>
<feature type="region of interest" description="Disordered" evidence="1">
    <location>
        <begin position="125"/>
        <end position="153"/>
    </location>
</feature>
<evidence type="ECO:0000313" key="4">
    <source>
        <dbReference type="Proteomes" id="UP000017861"/>
    </source>
</evidence>
<feature type="region of interest" description="Disordered" evidence="1">
    <location>
        <begin position="261"/>
        <end position="302"/>
    </location>
</feature>
<keyword evidence="2" id="KW-1133">Transmembrane helix</keyword>
<name>V5BDS5_TRYCR</name>
<feature type="transmembrane region" description="Helical" evidence="2">
    <location>
        <begin position="41"/>
        <end position="65"/>
    </location>
</feature>
<keyword evidence="2" id="KW-0812">Transmembrane</keyword>
<feature type="compositionally biased region" description="Basic residues" evidence="1">
    <location>
        <begin position="140"/>
        <end position="150"/>
    </location>
</feature>
<accession>V5BDS5</accession>
<evidence type="ECO:0000256" key="1">
    <source>
        <dbReference type="SAM" id="MobiDB-lite"/>
    </source>
</evidence>
<protein>
    <submittedName>
        <fullName evidence="3">Subtilisin-like serine peptidase</fullName>
    </submittedName>
</protein>
<evidence type="ECO:0000313" key="3">
    <source>
        <dbReference type="EMBL" id="ESS64192.1"/>
    </source>
</evidence>
<proteinExistence type="predicted"/>
<dbReference type="VEuPathDB" id="TriTrypDB:TCDM_07823"/>
<evidence type="ECO:0000256" key="2">
    <source>
        <dbReference type="SAM" id="Phobius"/>
    </source>
</evidence>
<sequence>MCTYSACCSNNSQKSKVKGVALLLTKKNCARRLKHVPELSARGIFCMCGCMCLCTLVFLFCFFLFSLSTIIDAEAALVVYPIQCDDGGDSMAEKVLLRRLRSHWTCAAISRTSWTPHAAVARHSTSGKSGVVGSGSGAQRHSKSSRKTGALRKMTQEASGASVSVVECSALAEPHPQKQQKPACEKMVTTPHPSLWSPSESDYEALVKNLLLFRRESIEPVLSALKKERALFDESVKKMETRVAEMYAVREEIREMLRDGAAAQRRTLSEALRAAADSEGLANEENEVSSDTSEEEDEEISL</sequence>
<comment type="caution">
    <text evidence="3">The sequence shown here is derived from an EMBL/GenBank/DDBJ whole genome shotgun (WGS) entry which is preliminary data.</text>
</comment>
<dbReference type="AlphaFoldDB" id="V5BDS5"/>
<organism evidence="3 4">
    <name type="scientific">Trypanosoma cruzi Dm28c</name>
    <dbReference type="NCBI Taxonomy" id="1416333"/>
    <lineage>
        <taxon>Eukaryota</taxon>
        <taxon>Discoba</taxon>
        <taxon>Euglenozoa</taxon>
        <taxon>Kinetoplastea</taxon>
        <taxon>Metakinetoplastina</taxon>
        <taxon>Trypanosomatida</taxon>
        <taxon>Trypanosomatidae</taxon>
        <taxon>Trypanosoma</taxon>
        <taxon>Schizotrypanum</taxon>
    </lineage>
</organism>
<dbReference type="EMBL" id="AYLP01000098">
    <property type="protein sequence ID" value="ESS64192.1"/>
    <property type="molecule type" value="Genomic_DNA"/>
</dbReference>
<dbReference type="Proteomes" id="UP000017861">
    <property type="component" value="Unassembled WGS sequence"/>
</dbReference>
<reference evidence="3 4" key="1">
    <citation type="journal article" date="2014" name="Genome Announc.">
        <title>Trypanosoma cruzi Clone Dm28c Draft Genome Sequence.</title>
        <authorList>
            <person name="Grisard E.C."/>
            <person name="Teixeira S.M."/>
            <person name="de Almeida L.G."/>
            <person name="Stoco P.H."/>
            <person name="Gerber A.L."/>
            <person name="Talavera-Lopez C."/>
            <person name="Lima O.C."/>
            <person name="Andersson B."/>
            <person name="de Vasconcelos A.T."/>
        </authorList>
    </citation>
    <scope>NUCLEOTIDE SEQUENCE [LARGE SCALE GENOMIC DNA]</scope>
    <source>
        <strain evidence="3 4">Dm28c</strain>
    </source>
</reference>